<proteinExistence type="predicted"/>
<dbReference type="Pfam" id="PF00646">
    <property type="entry name" value="F-box"/>
    <property type="match status" value="1"/>
</dbReference>
<protein>
    <submittedName>
        <fullName evidence="3">Uncharacterized protein</fullName>
    </submittedName>
</protein>
<sequence>MEKKKLINKPKMKSPSWSDLSVDLLILIMERLRYVDGIRFRAVCKGWRSDTHTVKSENKLPWLMFWYWPGEDNGEPNSFCNEEDGSITGWCNLYDPIRKQKQTIFENKEGAIFAGAKFCAAKDGWVLFSRREDLTTGKTTLLFFYNPFTKRIIKLDRSYLKVSAATFTTTPDSPDCLIFTYTKYSTTTTSISTYSPSKKTWKRLYFAGNHGSIQSIIYIEGVFYCAFCHDGGMGTFDVAKQEWKTYRYPVGVVSGHRHLIQYELKLMLAYRLCDSIRYSDGRVEYQKWHLYYFDDSIEMNWCEVESLENGLLFLNRGLSNSMLIPVAEETSDLRNSVHVVYANVGCISAFQNKEFEYSFQKNAFEVRSSQEIYGWLGIQNNAFEGCRQLYGWLGNKENLYNKIWIYPPPQVWS</sequence>
<dbReference type="InterPro" id="IPR005174">
    <property type="entry name" value="KIB1-4_b-propeller"/>
</dbReference>
<dbReference type="Proteomes" id="UP000323000">
    <property type="component" value="Chromosome 3"/>
</dbReference>
<feature type="domain" description="KIB1-4 beta-propeller" evidence="2">
    <location>
        <begin position="109"/>
        <end position="328"/>
    </location>
</feature>
<feature type="domain" description="F-box" evidence="1">
    <location>
        <begin position="17"/>
        <end position="49"/>
    </location>
</feature>
<dbReference type="AlphaFoldDB" id="A0A5C7I857"/>
<name>A0A5C7I857_9ROSI</name>
<dbReference type="EMBL" id="VAHF01000003">
    <property type="protein sequence ID" value="TXG65530.1"/>
    <property type="molecule type" value="Genomic_DNA"/>
</dbReference>
<dbReference type="InterPro" id="IPR001810">
    <property type="entry name" value="F-box_dom"/>
</dbReference>
<comment type="caution">
    <text evidence="3">The sequence shown here is derived from an EMBL/GenBank/DDBJ whole genome shotgun (WGS) entry which is preliminary data.</text>
</comment>
<dbReference type="InterPro" id="IPR011043">
    <property type="entry name" value="Gal_Oxase/kelch_b-propeller"/>
</dbReference>
<evidence type="ECO:0000313" key="3">
    <source>
        <dbReference type="EMBL" id="TXG65530.1"/>
    </source>
</evidence>
<dbReference type="OrthoDB" id="1678199at2759"/>
<evidence type="ECO:0000313" key="4">
    <source>
        <dbReference type="Proteomes" id="UP000323000"/>
    </source>
</evidence>
<evidence type="ECO:0000259" key="2">
    <source>
        <dbReference type="Pfam" id="PF03478"/>
    </source>
</evidence>
<keyword evidence="4" id="KW-1185">Reference proteome</keyword>
<accession>A0A5C7I857</accession>
<dbReference type="Pfam" id="PF03478">
    <property type="entry name" value="Beta-prop_KIB1-4"/>
    <property type="match status" value="1"/>
</dbReference>
<dbReference type="PANTHER" id="PTHR33110">
    <property type="entry name" value="F-BOX/KELCH-REPEAT PROTEIN-RELATED"/>
    <property type="match status" value="1"/>
</dbReference>
<dbReference type="SUPFAM" id="SSF81383">
    <property type="entry name" value="F-box domain"/>
    <property type="match status" value="1"/>
</dbReference>
<gene>
    <name evidence="3" type="ORF">EZV62_006805</name>
</gene>
<organism evidence="3 4">
    <name type="scientific">Acer yangbiense</name>
    <dbReference type="NCBI Taxonomy" id="1000413"/>
    <lineage>
        <taxon>Eukaryota</taxon>
        <taxon>Viridiplantae</taxon>
        <taxon>Streptophyta</taxon>
        <taxon>Embryophyta</taxon>
        <taxon>Tracheophyta</taxon>
        <taxon>Spermatophyta</taxon>
        <taxon>Magnoliopsida</taxon>
        <taxon>eudicotyledons</taxon>
        <taxon>Gunneridae</taxon>
        <taxon>Pentapetalae</taxon>
        <taxon>rosids</taxon>
        <taxon>malvids</taxon>
        <taxon>Sapindales</taxon>
        <taxon>Sapindaceae</taxon>
        <taxon>Hippocastanoideae</taxon>
        <taxon>Acereae</taxon>
        <taxon>Acer</taxon>
    </lineage>
</organism>
<evidence type="ECO:0000259" key="1">
    <source>
        <dbReference type="Pfam" id="PF00646"/>
    </source>
</evidence>
<dbReference type="Gene3D" id="1.20.1280.50">
    <property type="match status" value="1"/>
</dbReference>
<dbReference type="InterPro" id="IPR036047">
    <property type="entry name" value="F-box-like_dom_sf"/>
</dbReference>
<dbReference type="PANTHER" id="PTHR33110:SF71">
    <property type="entry name" value="F-BOX_KELCH-REPEAT PROTEIN"/>
    <property type="match status" value="1"/>
</dbReference>
<dbReference type="SUPFAM" id="SSF50965">
    <property type="entry name" value="Galactose oxidase, central domain"/>
    <property type="match status" value="1"/>
</dbReference>
<reference evidence="4" key="1">
    <citation type="journal article" date="2019" name="Gigascience">
        <title>De novo genome assembly of the endangered Acer yangbiense, a plant species with extremely small populations endemic to Yunnan Province, China.</title>
        <authorList>
            <person name="Yang J."/>
            <person name="Wariss H.M."/>
            <person name="Tao L."/>
            <person name="Zhang R."/>
            <person name="Yun Q."/>
            <person name="Hollingsworth P."/>
            <person name="Dao Z."/>
            <person name="Luo G."/>
            <person name="Guo H."/>
            <person name="Ma Y."/>
            <person name="Sun W."/>
        </authorList>
    </citation>
    <scope>NUCLEOTIDE SEQUENCE [LARGE SCALE GENOMIC DNA]</scope>
    <source>
        <strain evidence="4">cv. Malutang</strain>
    </source>
</reference>